<keyword evidence="11" id="KW-1185">Reference proteome</keyword>
<accession>A0ABP9RLE1</accession>
<keyword evidence="1 7" id="KW-0436">Ligase</keyword>
<dbReference type="Gene3D" id="1.10.287.610">
    <property type="entry name" value="Helix hairpin bin"/>
    <property type="match status" value="1"/>
</dbReference>
<dbReference type="InterPro" id="IPR013840">
    <property type="entry name" value="DNAligase_N"/>
</dbReference>
<dbReference type="NCBIfam" id="NF005987">
    <property type="entry name" value="PRK08097.1"/>
    <property type="match status" value="1"/>
</dbReference>
<gene>
    <name evidence="7 10" type="primary">ligB</name>
    <name evidence="10" type="ORF">GCM10023342_30620</name>
</gene>
<protein>
    <recommendedName>
        <fullName evidence="7">DNA ligase B</fullName>
        <ecNumber evidence="7">6.5.1.2</ecNumber>
    </recommendedName>
    <alternativeName>
        <fullName evidence="7">Polydeoxyribonucleotide synthase [NAD(+)] B</fullName>
    </alternativeName>
</protein>
<evidence type="ECO:0000313" key="10">
    <source>
        <dbReference type="EMBL" id="GAA5179184.1"/>
    </source>
</evidence>
<evidence type="ECO:0000256" key="4">
    <source>
        <dbReference type="ARBA" id="ARBA00023027"/>
    </source>
</evidence>
<evidence type="ECO:0000256" key="2">
    <source>
        <dbReference type="ARBA" id="ARBA00022705"/>
    </source>
</evidence>
<comment type="caution">
    <text evidence="10">The sequence shown here is derived from an EMBL/GenBank/DDBJ whole genome shotgun (WGS) entry which is preliminary data.</text>
</comment>
<dbReference type="InterPro" id="IPR013839">
    <property type="entry name" value="DNAligase_adenylation"/>
</dbReference>
<keyword evidence="3 7" id="KW-0227">DNA damage</keyword>
<dbReference type="SUPFAM" id="SSF56091">
    <property type="entry name" value="DNA ligase/mRNA capping enzyme, catalytic domain"/>
    <property type="match status" value="1"/>
</dbReference>
<feature type="domain" description="NAD-dependent DNA ligase N-terminal" evidence="9">
    <location>
        <begin position="38"/>
        <end position="442"/>
    </location>
</feature>
<dbReference type="InterPro" id="IPR050326">
    <property type="entry name" value="NAD_dep_DNA_ligaseB"/>
</dbReference>
<keyword evidence="2 7" id="KW-0235">DNA replication</keyword>
<evidence type="ECO:0000256" key="6">
    <source>
        <dbReference type="ARBA" id="ARBA00034005"/>
    </source>
</evidence>
<feature type="chain" id="PRO_5047358795" description="DNA ligase B" evidence="8">
    <location>
        <begin position="29"/>
        <end position="577"/>
    </location>
</feature>
<evidence type="ECO:0000256" key="8">
    <source>
        <dbReference type="SAM" id="SignalP"/>
    </source>
</evidence>
<evidence type="ECO:0000256" key="1">
    <source>
        <dbReference type="ARBA" id="ARBA00022598"/>
    </source>
</evidence>
<proteinExistence type="inferred from homology"/>
<evidence type="ECO:0000256" key="5">
    <source>
        <dbReference type="ARBA" id="ARBA00023204"/>
    </source>
</evidence>
<dbReference type="PANTHER" id="PTHR47810:SF1">
    <property type="entry name" value="DNA LIGASE B"/>
    <property type="match status" value="1"/>
</dbReference>
<evidence type="ECO:0000256" key="7">
    <source>
        <dbReference type="HAMAP-Rule" id="MF_01587"/>
    </source>
</evidence>
<dbReference type="HAMAP" id="MF_01587">
    <property type="entry name" value="DNA_ligase_B"/>
    <property type="match status" value="1"/>
</dbReference>
<dbReference type="Pfam" id="PF03120">
    <property type="entry name" value="OB_DNA_ligase"/>
    <property type="match status" value="1"/>
</dbReference>
<dbReference type="EMBL" id="BAABKI010000046">
    <property type="protein sequence ID" value="GAA5179184.1"/>
    <property type="molecule type" value="Genomic_DNA"/>
</dbReference>
<dbReference type="PANTHER" id="PTHR47810">
    <property type="entry name" value="DNA LIGASE"/>
    <property type="match status" value="1"/>
</dbReference>
<dbReference type="InterPro" id="IPR004150">
    <property type="entry name" value="NAD_DNA_ligase_OB"/>
</dbReference>
<dbReference type="PROSITE" id="PS01056">
    <property type="entry name" value="DNA_LIGASE_N2"/>
    <property type="match status" value="1"/>
</dbReference>
<evidence type="ECO:0000256" key="3">
    <source>
        <dbReference type="ARBA" id="ARBA00022763"/>
    </source>
</evidence>
<evidence type="ECO:0000313" key="11">
    <source>
        <dbReference type="Proteomes" id="UP001500074"/>
    </source>
</evidence>
<comment type="function">
    <text evidence="7">Catalyzes the formation of phosphodiester linkages between 5'-phosphoryl and 3'-hydroxyl groups in double-stranded DNA using NAD as a coenzyme and as the energy source for the reaction.</text>
</comment>
<dbReference type="InterPro" id="IPR033136">
    <property type="entry name" value="DNA_ligase_CS"/>
</dbReference>
<dbReference type="EC" id="6.5.1.2" evidence="7"/>
<comment type="catalytic activity">
    <reaction evidence="6 7">
        <text>NAD(+) + (deoxyribonucleotide)n-3'-hydroxyl + 5'-phospho-(deoxyribonucleotide)m = (deoxyribonucleotide)n+m + AMP + beta-nicotinamide D-nucleotide.</text>
        <dbReference type="EC" id="6.5.1.2"/>
    </reaction>
</comment>
<dbReference type="SUPFAM" id="SSF47781">
    <property type="entry name" value="RuvA domain 2-like"/>
    <property type="match status" value="1"/>
</dbReference>
<keyword evidence="5 7" id="KW-0234">DNA repair</keyword>
<keyword evidence="8" id="KW-0732">Signal</keyword>
<dbReference type="Gene3D" id="1.10.150.20">
    <property type="entry name" value="5' to 3' exonuclease, C-terminal subdomain"/>
    <property type="match status" value="1"/>
</dbReference>
<reference evidence="11" key="1">
    <citation type="journal article" date="2019" name="Int. J. Syst. Evol. Microbiol.">
        <title>The Global Catalogue of Microorganisms (GCM) 10K type strain sequencing project: providing services to taxonomists for standard genome sequencing and annotation.</title>
        <authorList>
            <consortium name="The Broad Institute Genomics Platform"/>
            <consortium name="The Broad Institute Genome Sequencing Center for Infectious Disease"/>
            <person name="Wu L."/>
            <person name="Ma J."/>
        </authorList>
    </citation>
    <scope>NUCLEOTIDE SEQUENCE [LARGE SCALE GENOMIC DNA]</scope>
    <source>
        <strain evidence="11">JCM 18472</strain>
    </source>
</reference>
<evidence type="ECO:0000259" key="9">
    <source>
        <dbReference type="SMART" id="SM00532"/>
    </source>
</evidence>
<dbReference type="RefSeq" id="WP_051907438.1">
    <property type="nucleotide sequence ID" value="NZ_BAABKI010000046.1"/>
</dbReference>
<name>A0ABP9RLE1_9GAMM</name>
<dbReference type="InterPro" id="IPR012340">
    <property type="entry name" value="NA-bd_OB-fold"/>
</dbReference>
<dbReference type="SMART" id="SM00532">
    <property type="entry name" value="LIGANc"/>
    <property type="match status" value="1"/>
</dbReference>
<feature type="active site" description="N6-AMP-lysine intermediate" evidence="7">
    <location>
        <position position="139"/>
    </location>
</feature>
<dbReference type="InterPro" id="IPR010994">
    <property type="entry name" value="RuvA_2-like"/>
</dbReference>
<dbReference type="Pfam" id="PF14520">
    <property type="entry name" value="HHH_5"/>
    <property type="match status" value="1"/>
</dbReference>
<dbReference type="Proteomes" id="UP001500074">
    <property type="component" value="Unassembled WGS sequence"/>
</dbReference>
<dbReference type="SUPFAM" id="SSF50249">
    <property type="entry name" value="Nucleic acid-binding proteins"/>
    <property type="match status" value="1"/>
</dbReference>
<feature type="signal peptide" evidence="8">
    <location>
        <begin position="1"/>
        <end position="28"/>
    </location>
</feature>
<dbReference type="GO" id="GO:0016874">
    <property type="term" value="F:ligase activity"/>
    <property type="evidence" value="ECO:0007669"/>
    <property type="project" value="UniProtKB-KW"/>
</dbReference>
<keyword evidence="4 7" id="KW-0520">NAD</keyword>
<dbReference type="InterPro" id="IPR020923">
    <property type="entry name" value="DNA_ligase_B"/>
</dbReference>
<dbReference type="InterPro" id="IPR001679">
    <property type="entry name" value="DNA_ligase"/>
</dbReference>
<dbReference type="Gene3D" id="3.30.470.30">
    <property type="entry name" value="DNA ligase/mRNA capping enzyme"/>
    <property type="match status" value="1"/>
</dbReference>
<organism evidence="10 11">
    <name type="scientific">Modicisalibacter zincidurans</name>
    <dbReference type="NCBI Taxonomy" id="1178777"/>
    <lineage>
        <taxon>Bacteria</taxon>
        <taxon>Pseudomonadati</taxon>
        <taxon>Pseudomonadota</taxon>
        <taxon>Gammaproteobacteria</taxon>
        <taxon>Oceanospirillales</taxon>
        <taxon>Halomonadaceae</taxon>
        <taxon>Modicisalibacter</taxon>
    </lineage>
</organism>
<dbReference type="PIRSF" id="PIRSF001604">
    <property type="entry name" value="LigA"/>
    <property type="match status" value="1"/>
</dbReference>
<sequence>MSIQSAVRMLVGAGLILGFAFGGVQAHAADCPPGGPAQRQAALAQLSARIARWDEAYYQDGRRLVEDGVYDAAKRRQLDWRTCLQEAGNESVGRPLPSTTAPLVAHPIAQTGLDKADSRQAVANWLADRDDRSLWVQPKVDGVAVTLVYRGGTLSAAISRGDGVQGQDWLTQARLIEAIPERLNAAPDRVILQGELYAKRPGHVQARDGTDGARAAVVGLMARERLDKSAAASIGLFVWDWPNGAAELPARNAQLAAWGFSDAQAYSLPVDTLAEVVAQRQAWFNSPLPFASDGIVLRQSRRPAAATWRPEPPGWALAWKYPAQRTLAVVEGIDFSVGRTGRITPVAELAPVTLNDRTVSRVSLGSLDRWRELDVRPGDQLRVALAGLTIPQVDGVVLRRQPRPAIDAPEADDYGPWSCLTPGPGCREQFVARLDWLSSDQGLDLTGIGEGTWLQLVESGLVDDLLAWQTLDRATLEALPGVGEARARQWLESFEDAQRRPVIAWLRALGLPPVDEEVLRQASPTLSLAALRQRTIAQWQRAEGIGPVRSEALWRFLNGPQTAPLLERLVAEHNLTP</sequence>
<comment type="similarity">
    <text evidence="7">Belongs to the NAD-dependent DNA ligase family. LigB subfamily.</text>
</comment>
<dbReference type="Pfam" id="PF01653">
    <property type="entry name" value="DNA_ligase_aden"/>
    <property type="match status" value="1"/>
</dbReference>
<dbReference type="Gene3D" id="2.40.50.140">
    <property type="entry name" value="Nucleic acid-binding proteins"/>
    <property type="match status" value="1"/>
</dbReference>